<feature type="compositionally biased region" description="Basic residues" evidence="1">
    <location>
        <begin position="349"/>
        <end position="364"/>
    </location>
</feature>
<proteinExistence type="predicted"/>
<feature type="compositionally biased region" description="Basic and acidic residues" evidence="1">
    <location>
        <begin position="259"/>
        <end position="280"/>
    </location>
</feature>
<dbReference type="SMART" id="SM01015">
    <property type="entry name" value="Arfaptin"/>
    <property type="match status" value="1"/>
</dbReference>
<accession>A0A915DM74</accession>
<dbReference type="InterPro" id="IPR010504">
    <property type="entry name" value="AH_dom"/>
</dbReference>
<dbReference type="GO" id="GO:0019904">
    <property type="term" value="F:protein domain specific binding"/>
    <property type="evidence" value="ECO:0007669"/>
    <property type="project" value="InterPro"/>
</dbReference>
<sequence>MTSFYESKTNGLNFDRFADDLPSSSTSSLNSAESAIAKMRQHFWTAKQVLRQKSVGGGGKKLGDFLQMEANGEKEHLGRVMRVSAEGLKAVSKHRQKTIRPLIRLYHDLDVFNERAVADCASTVEAAERLRMEYRGSLLWIKDTSQELDPNSSTAMDKFRTAQAVVRQNKEKFDKLKEDTLQKVDLLTQSRSQLLAELAREYATSLLHFYENTSRAYEAVAQSDQMNSIDTYEIDILKILNDPVGLAIEKQKEHKRLVEEQRHKRKQIKEQRRREKRAGEESCEDEANMVELDEIEVGQVVSDVPAQQPLPFINDWDDEGLDNSLRGRRLLHSKGEDGMENIDLDSQPHHQRSPAKHLGGKSHPKSSSEGFFRVESPLGILDDSKFEEEEKNDEGNQQIKAKPSSPLMNFGDEGELEEKNISEDLMSVDLGASTLPSISAEPFGIPSTIIPILL</sequence>
<dbReference type="SUPFAM" id="SSF103657">
    <property type="entry name" value="BAR/IMD domain-like"/>
    <property type="match status" value="1"/>
</dbReference>
<evidence type="ECO:0000313" key="3">
    <source>
        <dbReference type="Proteomes" id="UP000887574"/>
    </source>
</evidence>
<evidence type="ECO:0000313" key="4">
    <source>
        <dbReference type="WBParaSite" id="jg21546"/>
    </source>
</evidence>
<reference evidence="4" key="1">
    <citation type="submission" date="2022-11" db="UniProtKB">
        <authorList>
            <consortium name="WormBaseParasite"/>
        </authorList>
    </citation>
    <scope>IDENTIFICATION</scope>
</reference>
<dbReference type="GO" id="GO:0005794">
    <property type="term" value="C:Golgi apparatus"/>
    <property type="evidence" value="ECO:0007669"/>
    <property type="project" value="TreeGrafter"/>
</dbReference>
<feature type="region of interest" description="Disordered" evidence="1">
    <location>
        <begin position="338"/>
        <end position="412"/>
    </location>
</feature>
<organism evidence="3 4">
    <name type="scientific">Ditylenchus dipsaci</name>
    <dbReference type="NCBI Taxonomy" id="166011"/>
    <lineage>
        <taxon>Eukaryota</taxon>
        <taxon>Metazoa</taxon>
        <taxon>Ecdysozoa</taxon>
        <taxon>Nematoda</taxon>
        <taxon>Chromadorea</taxon>
        <taxon>Rhabditida</taxon>
        <taxon>Tylenchina</taxon>
        <taxon>Tylenchomorpha</taxon>
        <taxon>Sphaerularioidea</taxon>
        <taxon>Anguinidae</taxon>
        <taxon>Anguininae</taxon>
        <taxon>Ditylenchus</taxon>
    </lineage>
</organism>
<dbReference type="InterPro" id="IPR024114">
    <property type="entry name" value="Islet_autoAg_Ica1/Ica1-like"/>
</dbReference>
<dbReference type="Gene3D" id="1.20.1270.60">
    <property type="entry name" value="Arfaptin homology (AH) domain/BAR domain"/>
    <property type="match status" value="1"/>
</dbReference>
<dbReference type="PANTHER" id="PTHR10164">
    <property type="entry name" value="ISLET CELL AUTOANTIGEN 1"/>
    <property type="match status" value="1"/>
</dbReference>
<feature type="region of interest" description="Disordered" evidence="1">
    <location>
        <begin position="259"/>
        <end position="285"/>
    </location>
</feature>
<dbReference type="PROSITE" id="PS50870">
    <property type="entry name" value="AH"/>
    <property type="match status" value="1"/>
</dbReference>
<evidence type="ECO:0000259" key="2">
    <source>
        <dbReference type="PROSITE" id="PS50870"/>
    </source>
</evidence>
<dbReference type="WBParaSite" id="jg21546">
    <property type="protein sequence ID" value="jg21546"/>
    <property type="gene ID" value="jg21546"/>
</dbReference>
<dbReference type="AlphaFoldDB" id="A0A915DM74"/>
<dbReference type="Proteomes" id="UP000887574">
    <property type="component" value="Unplaced"/>
</dbReference>
<name>A0A915DM74_9BILA</name>
<protein>
    <submittedName>
        <fullName evidence="4">AH domain-containing protein</fullName>
    </submittedName>
</protein>
<evidence type="ECO:0000256" key="1">
    <source>
        <dbReference type="SAM" id="MobiDB-lite"/>
    </source>
</evidence>
<keyword evidence="3" id="KW-1185">Reference proteome</keyword>
<dbReference type="Pfam" id="PF06456">
    <property type="entry name" value="Arfaptin"/>
    <property type="match status" value="1"/>
</dbReference>
<feature type="domain" description="AH" evidence="2">
    <location>
        <begin position="60"/>
        <end position="222"/>
    </location>
</feature>
<dbReference type="PANTHER" id="PTHR10164:SF4">
    <property type="entry name" value="GH23156P"/>
    <property type="match status" value="1"/>
</dbReference>
<dbReference type="GO" id="GO:0051049">
    <property type="term" value="P:regulation of transport"/>
    <property type="evidence" value="ECO:0007669"/>
    <property type="project" value="TreeGrafter"/>
</dbReference>
<dbReference type="InterPro" id="IPR027267">
    <property type="entry name" value="AH/BAR_dom_sf"/>
</dbReference>